<proteinExistence type="predicted"/>
<dbReference type="EMBL" id="WNWS01000043">
    <property type="protein sequence ID" value="KAE9985091.1"/>
    <property type="molecule type" value="Genomic_DNA"/>
</dbReference>
<evidence type="ECO:0000256" key="1">
    <source>
        <dbReference type="SAM" id="Coils"/>
    </source>
</evidence>
<evidence type="ECO:0000256" key="2">
    <source>
        <dbReference type="SAM" id="MobiDB-lite"/>
    </source>
</evidence>
<sequence>MKINTHLTEDAQGNPLYLSNDDGEQIYTFPSPDHIVLRPGSYEVPEIYHFTQEEEDELFDKETASCWEMLAVRWEILAVRSHYEFMTDEQKAKIRPHTFFLLPGELRNRIYNYLFIIPAPDPEVHPSLEHIITLFGPGRVNFSTPSYGDTAPLDDRMGKPSLALSQTCKTIHRESQSFFHEKNFFELTVEVMSLTNPRTSISGYANCHLIRHFRLTVEQCPFGPSEYVDWDCIFHGLSGLSTVQIAVMISGSKNIIDEYIDGGLLWKLDSLVGLFFRALKAVPVRAELKWGPWNELLVDGKYGYDYSNVEDALSPYIHTRQETHRIRQTLTEYLKKHLRDDSEQPLSHLSLTCPAPSLRAKTTAIASDGIYKQYLEALMAHQRAQERYAAIKEEIHELNDDHERNRVEGRSGAQQSESVREYIQLLRQSRQHRKLEIIQDAVARLVDSESNPVHVDLKASIKEKLGEPPQPPMASLDQSDADSKVEELTFRLKKELLIARSRLEDAKTAKSTAEAERSMEPPTMLEKVETLRKARDELIAWVEGELAKIPEVDPDQSQIDMSFMEDEAQPSAEEISDQDLASRVDELYHRYTTAREKIIANVDATIAANTASSSTTTTISPEANRPSLAHQRTRTDDGLSRNTNPDLDRLATKLLPYLPVLSSTQTSSTSLQVQTSHLRRQLSTSSSETTKTLQRLAGESYLVPQDATSMIAWAKAAEETGGQTNQFVREQVEAGEASISRAKTILEVLKSRKDALGSMRGDL</sequence>
<feature type="region of interest" description="Disordered" evidence="2">
    <location>
        <begin position="612"/>
        <end position="645"/>
    </location>
</feature>
<reference evidence="3 4" key="1">
    <citation type="submission" date="2018-12" db="EMBL/GenBank/DDBJ databases">
        <title>Venturia inaequalis Genome Resource.</title>
        <authorList>
            <person name="Lichtner F.J."/>
        </authorList>
    </citation>
    <scope>NUCLEOTIDE SEQUENCE [LARGE SCALE GENOMIC DNA]</scope>
    <source>
        <strain evidence="3 4">120213</strain>
    </source>
</reference>
<name>A0A8H3ZA91_VENIN</name>
<protein>
    <submittedName>
        <fullName evidence="3">Uncharacterized protein</fullName>
    </submittedName>
</protein>
<dbReference type="PANTHER" id="PTHR42085:SF2">
    <property type="entry name" value="F-BOX DOMAIN-CONTAINING PROTEIN"/>
    <property type="match status" value="1"/>
</dbReference>
<keyword evidence="1" id="KW-0175">Coiled coil</keyword>
<dbReference type="InterPro" id="IPR038883">
    <property type="entry name" value="AN11006-like"/>
</dbReference>
<accession>A0A8H3ZA91</accession>
<organism evidence="3 4">
    <name type="scientific">Venturia inaequalis</name>
    <name type="common">Apple scab fungus</name>
    <dbReference type="NCBI Taxonomy" id="5025"/>
    <lineage>
        <taxon>Eukaryota</taxon>
        <taxon>Fungi</taxon>
        <taxon>Dikarya</taxon>
        <taxon>Ascomycota</taxon>
        <taxon>Pezizomycotina</taxon>
        <taxon>Dothideomycetes</taxon>
        <taxon>Pleosporomycetidae</taxon>
        <taxon>Venturiales</taxon>
        <taxon>Venturiaceae</taxon>
        <taxon>Venturia</taxon>
    </lineage>
</organism>
<gene>
    <name evidence="3" type="ORF">EG328_007862</name>
</gene>
<evidence type="ECO:0000313" key="4">
    <source>
        <dbReference type="Proteomes" id="UP000447873"/>
    </source>
</evidence>
<evidence type="ECO:0000313" key="3">
    <source>
        <dbReference type="EMBL" id="KAE9985091.1"/>
    </source>
</evidence>
<dbReference type="AlphaFoldDB" id="A0A8H3ZA91"/>
<dbReference type="PANTHER" id="PTHR42085">
    <property type="entry name" value="F-BOX DOMAIN-CONTAINING PROTEIN"/>
    <property type="match status" value="1"/>
</dbReference>
<dbReference type="Proteomes" id="UP000447873">
    <property type="component" value="Unassembled WGS sequence"/>
</dbReference>
<comment type="caution">
    <text evidence="3">The sequence shown here is derived from an EMBL/GenBank/DDBJ whole genome shotgun (WGS) entry which is preliminary data.</text>
</comment>
<feature type="coiled-coil region" evidence="1">
    <location>
        <begin position="381"/>
        <end position="408"/>
    </location>
</feature>